<evidence type="ECO:0000313" key="1">
    <source>
        <dbReference type="EMBL" id="TFB72654.1"/>
    </source>
</evidence>
<keyword evidence="2" id="KW-1185">Reference proteome</keyword>
<dbReference type="AlphaFoldDB" id="A0A4R8UXK6"/>
<proteinExistence type="predicted"/>
<protein>
    <submittedName>
        <fullName evidence="1">Uncharacterized protein</fullName>
    </submittedName>
</protein>
<evidence type="ECO:0000313" key="2">
    <source>
        <dbReference type="Proteomes" id="UP000298173"/>
    </source>
</evidence>
<dbReference type="EMBL" id="SOEY01000019">
    <property type="protein sequence ID" value="TFB72654.1"/>
    <property type="molecule type" value="Genomic_DNA"/>
</dbReference>
<sequence>MHIPYRVYAHGATGTETTSDVRPYVAAAALALLVWALHERLGSERKATRATLTGSVDGEVCTTCRPLFARPTP</sequence>
<accession>A0A4R8UXK6</accession>
<dbReference type="RefSeq" id="WP_134503250.1">
    <property type="nucleotide sequence ID" value="NZ_SOEY01000019.1"/>
</dbReference>
<gene>
    <name evidence="1" type="ORF">E3O06_10065</name>
</gene>
<dbReference type="Proteomes" id="UP000298173">
    <property type="component" value="Unassembled WGS sequence"/>
</dbReference>
<organism evidence="1 2">
    <name type="scientific">Cryobacterium glaciale</name>
    <dbReference type="NCBI Taxonomy" id="1259145"/>
    <lineage>
        <taxon>Bacteria</taxon>
        <taxon>Bacillati</taxon>
        <taxon>Actinomycetota</taxon>
        <taxon>Actinomycetes</taxon>
        <taxon>Micrococcales</taxon>
        <taxon>Microbacteriaceae</taxon>
        <taxon>Cryobacterium</taxon>
    </lineage>
</organism>
<reference evidence="1 2" key="1">
    <citation type="submission" date="2019-03" db="EMBL/GenBank/DDBJ databases">
        <title>Genomics of glacier-inhabiting Cryobacterium strains.</title>
        <authorList>
            <person name="Liu Q."/>
            <person name="Xin Y.-H."/>
        </authorList>
    </citation>
    <scope>NUCLEOTIDE SEQUENCE [LARGE SCALE GENOMIC DNA]</scope>
    <source>
        <strain evidence="1 2">HLT2-23</strain>
    </source>
</reference>
<dbReference type="OrthoDB" id="5117285at2"/>
<name>A0A4R8UXK6_9MICO</name>
<comment type="caution">
    <text evidence="1">The sequence shown here is derived from an EMBL/GenBank/DDBJ whole genome shotgun (WGS) entry which is preliminary data.</text>
</comment>